<dbReference type="PANTHER" id="PTHR42943:SF2">
    <property type="entry name" value="GLUTATHIONE S-TRANSFERASE KAPPA 1"/>
    <property type="match status" value="1"/>
</dbReference>
<keyword evidence="3" id="KW-1185">Reference proteome</keyword>
<dbReference type="Gene3D" id="3.40.30.10">
    <property type="entry name" value="Glutaredoxin"/>
    <property type="match status" value="2"/>
</dbReference>
<gene>
    <name evidence="2" type="primary">GSTK1_4</name>
    <name evidence="2" type="ORF">DERP_011776</name>
</gene>
<dbReference type="Proteomes" id="UP000887458">
    <property type="component" value="Unassembled WGS sequence"/>
</dbReference>
<protein>
    <submittedName>
        <fullName evidence="2">Glutathione S-transferase kappa 1</fullName>
    </submittedName>
</protein>
<dbReference type="EMBL" id="NJHN03000023">
    <property type="protein sequence ID" value="KAH9425048.1"/>
    <property type="molecule type" value="Genomic_DNA"/>
</dbReference>
<evidence type="ECO:0000259" key="1">
    <source>
        <dbReference type="Pfam" id="PF01323"/>
    </source>
</evidence>
<sequence>MTIIAIFHFITAFDNKPFTMTVVEFFFDIVSPFSVFQHELLQRQLGHWKSMELKLTPVYIRKIFEASQNAPPGLNPAKGIYLFSDLKICSEFYKIPFDVPDEFMKIAMEFKLDKTQLFLAAIQSHIDESTFQRLVGTFYRNFFNKNFQEVWEPSVMKKLASEIGITNEVIDKALASMESQENQAKLDKNCKQAIELGAFGLPVTLVHKENDPTWVFGSDRMHIIEFFFDIRSPFSRVQHELLQRQLGHWKSMTQLRMTPVLIRKMFEASGNPSPALNPAKLTYLSRDLAMVTDYYKMDFTLPKDFRKFATEMPLENTQLFLTAIQNHLDEATFNRLVGVIFCSYFHEPPEHVWKVDVLKQLAINDGIASDIVEKAINVMKSDENQAKLQQNNDNCAKLGAFGLPVTLVHSDNNKDTWVFGSDRMHIVGRLLGEKEPPILLP</sequence>
<dbReference type="InterPro" id="IPR036249">
    <property type="entry name" value="Thioredoxin-like_sf"/>
</dbReference>
<evidence type="ECO:0000313" key="3">
    <source>
        <dbReference type="Proteomes" id="UP000887458"/>
    </source>
</evidence>
<evidence type="ECO:0000313" key="2">
    <source>
        <dbReference type="EMBL" id="KAH9425048.1"/>
    </source>
</evidence>
<feature type="domain" description="DSBA-like thioredoxin" evidence="1">
    <location>
        <begin position="22"/>
        <end position="223"/>
    </location>
</feature>
<reference evidence="2 3" key="2">
    <citation type="journal article" date="2022" name="Mol. Biol. Evol.">
        <title>Comparative Genomics Reveals Insights into the Divergent Evolution of Astigmatic Mites and Household Pest Adaptations.</title>
        <authorList>
            <person name="Xiong Q."/>
            <person name="Wan A.T."/>
            <person name="Liu X."/>
            <person name="Fung C.S."/>
            <person name="Xiao X."/>
            <person name="Malainual N."/>
            <person name="Hou J."/>
            <person name="Wang L."/>
            <person name="Wang M."/>
            <person name="Yang K.Y."/>
            <person name="Cui Y."/>
            <person name="Leung E.L."/>
            <person name="Nong W."/>
            <person name="Shin S.K."/>
            <person name="Au S.W."/>
            <person name="Jeong K.Y."/>
            <person name="Chew F.T."/>
            <person name="Hui J.H."/>
            <person name="Leung T.F."/>
            <person name="Tungtrongchitr A."/>
            <person name="Zhong N."/>
            <person name="Liu Z."/>
            <person name="Tsui S.K."/>
        </authorList>
    </citation>
    <scope>NUCLEOTIDE SEQUENCE [LARGE SCALE GENOMIC DNA]</scope>
    <source>
        <strain evidence="2">Derp</strain>
    </source>
</reference>
<organism evidence="2 3">
    <name type="scientific">Dermatophagoides pteronyssinus</name>
    <name type="common">European house dust mite</name>
    <dbReference type="NCBI Taxonomy" id="6956"/>
    <lineage>
        <taxon>Eukaryota</taxon>
        <taxon>Metazoa</taxon>
        <taxon>Ecdysozoa</taxon>
        <taxon>Arthropoda</taxon>
        <taxon>Chelicerata</taxon>
        <taxon>Arachnida</taxon>
        <taxon>Acari</taxon>
        <taxon>Acariformes</taxon>
        <taxon>Sarcoptiformes</taxon>
        <taxon>Astigmata</taxon>
        <taxon>Psoroptidia</taxon>
        <taxon>Analgoidea</taxon>
        <taxon>Pyroglyphidae</taxon>
        <taxon>Dermatophagoidinae</taxon>
        <taxon>Dermatophagoides</taxon>
    </lineage>
</organism>
<dbReference type="InterPro" id="IPR051924">
    <property type="entry name" value="GST_Kappa/NadH"/>
</dbReference>
<comment type="caution">
    <text evidence="2">The sequence shown here is derived from an EMBL/GenBank/DDBJ whole genome shotgun (WGS) entry which is preliminary data.</text>
</comment>
<dbReference type="Pfam" id="PF01323">
    <property type="entry name" value="DSBA"/>
    <property type="match status" value="2"/>
</dbReference>
<proteinExistence type="predicted"/>
<dbReference type="SUPFAM" id="SSF52833">
    <property type="entry name" value="Thioredoxin-like"/>
    <property type="match status" value="2"/>
</dbReference>
<accession>A0ABQ8JR06</accession>
<dbReference type="InterPro" id="IPR001853">
    <property type="entry name" value="DSBA-like_thioredoxin_dom"/>
</dbReference>
<dbReference type="PANTHER" id="PTHR42943">
    <property type="entry name" value="GLUTATHIONE S-TRANSFERASE KAPPA"/>
    <property type="match status" value="1"/>
</dbReference>
<reference evidence="2 3" key="1">
    <citation type="journal article" date="2018" name="J. Allergy Clin. Immunol.">
        <title>High-quality assembly of Dermatophagoides pteronyssinus genome and transcriptome reveals a wide range of novel allergens.</title>
        <authorList>
            <person name="Liu X.Y."/>
            <person name="Yang K.Y."/>
            <person name="Wang M.Q."/>
            <person name="Kwok J.S."/>
            <person name="Zeng X."/>
            <person name="Yang Z."/>
            <person name="Xiao X.J."/>
            <person name="Lau C.P."/>
            <person name="Li Y."/>
            <person name="Huang Z.M."/>
            <person name="Ba J.G."/>
            <person name="Yim A.K."/>
            <person name="Ouyang C.Y."/>
            <person name="Ngai S.M."/>
            <person name="Chan T.F."/>
            <person name="Leung E.L."/>
            <person name="Liu L."/>
            <person name="Liu Z.G."/>
            <person name="Tsui S.K."/>
        </authorList>
    </citation>
    <scope>NUCLEOTIDE SEQUENCE [LARGE SCALE GENOMIC DNA]</scope>
    <source>
        <strain evidence="2">Derp</strain>
    </source>
</reference>
<feature type="domain" description="DSBA-like thioredoxin" evidence="1">
    <location>
        <begin position="224"/>
        <end position="426"/>
    </location>
</feature>
<name>A0ABQ8JR06_DERPT</name>